<proteinExistence type="predicted"/>
<name>A0A0P1A5T6_PLAHL</name>
<reference evidence="3" key="1">
    <citation type="submission" date="2014-09" db="EMBL/GenBank/DDBJ databases">
        <authorList>
            <person name="Sharma Rahul"/>
            <person name="Thines Marco"/>
        </authorList>
    </citation>
    <scope>NUCLEOTIDE SEQUENCE [LARGE SCALE GENOMIC DNA]</scope>
</reference>
<feature type="compositionally biased region" description="Basic and acidic residues" evidence="1">
    <location>
        <begin position="61"/>
        <end position="97"/>
    </location>
</feature>
<dbReference type="OrthoDB" id="76103at2759"/>
<feature type="compositionally biased region" description="Polar residues" evidence="1">
    <location>
        <begin position="1"/>
        <end position="11"/>
    </location>
</feature>
<accession>A0A0P1A5T6</accession>
<evidence type="ECO:0000313" key="3">
    <source>
        <dbReference type="Proteomes" id="UP000054928"/>
    </source>
</evidence>
<dbReference type="RefSeq" id="XP_024571874.1">
    <property type="nucleotide sequence ID" value="XM_024724926.1"/>
</dbReference>
<dbReference type="GeneID" id="36406438"/>
<evidence type="ECO:0000256" key="1">
    <source>
        <dbReference type="SAM" id="MobiDB-lite"/>
    </source>
</evidence>
<keyword evidence="3" id="KW-1185">Reference proteome</keyword>
<organism evidence="2 3">
    <name type="scientific">Plasmopara halstedii</name>
    <name type="common">Downy mildew of sunflower</name>
    <dbReference type="NCBI Taxonomy" id="4781"/>
    <lineage>
        <taxon>Eukaryota</taxon>
        <taxon>Sar</taxon>
        <taxon>Stramenopiles</taxon>
        <taxon>Oomycota</taxon>
        <taxon>Peronosporomycetes</taxon>
        <taxon>Peronosporales</taxon>
        <taxon>Peronosporaceae</taxon>
        <taxon>Plasmopara</taxon>
    </lineage>
</organism>
<protein>
    <submittedName>
        <fullName evidence="2">Uncharacterized protein</fullName>
    </submittedName>
</protein>
<dbReference type="Proteomes" id="UP000054928">
    <property type="component" value="Unassembled WGS sequence"/>
</dbReference>
<dbReference type="EMBL" id="CCYD01000053">
    <property type="protein sequence ID" value="CEG35505.1"/>
    <property type="molecule type" value="Genomic_DNA"/>
</dbReference>
<evidence type="ECO:0000313" key="2">
    <source>
        <dbReference type="EMBL" id="CEG35505.1"/>
    </source>
</evidence>
<sequence length="136" mass="15208">MGCTSSKTQLETVLEPTHTHSSLRHQPREGWTNGGNPQTLRVEAPNPARSGQSNGNVLSAAEKRERAAEAAEARKKDWRQGGHSDPEKARSIARRREKDELLAKIYNKYTLLGREPSIGLPSCDLDQLRRHLETLC</sequence>
<feature type="region of interest" description="Disordered" evidence="1">
    <location>
        <begin position="1"/>
        <end position="97"/>
    </location>
</feature>
<dbReference type="AlphaFoldDB" id="A0A0P1A5T6"/>